<sequence length="91" mass="9797">MLLVLPSFLVLPMFAELVVALGFGLFVLMDPGCKGGSGHTTGRQQFRIRCGQPSQLILADLLQPTALLTVCLVVQSLLGSLRGQCVTIDRR</sequence>
<accession>A0A2M4D3Y4</accession>
<proteinExistence type="predicted"/>
<dbReference type="AlphaFoldDB" id="A0A2M4D3Y4"/>
<evidence type="ECO:0000313" key="1">
    <source>
        <dbReference type="EMBL" id="MBW72239.1"/>
    </source>
</evidence>
<dbReference type="EMBL" id="GGFL01008061">
    <property type="protein sequence ID" value="MBW72239.1"/>
    <property type="molecule type" value="Transcribed_RNA"/>
</dbReference>
<reference evidence="1" key="1">
    <citation type="submission" date="2018-01" db="EMBL/GenBank/DDBJ databases">
        <title>An insight into the sialome of Amazonian anophelines.</title>
        <authorList>
            <person name="Ribeiro J.M."/>
            <person name="Scarpassa V."/>
            <person name="Calvo E."/>
        </authorList>
    </citation>
    <scope>NUCLEOTIDE SEQUENCE</scope>
</reference>
<organism evidence="1">
    <name type="scientific">Anopheles darlingi</name>
    <name type="common">Mosquito</name>
    <dbReference type="NCBI Taxonomy" id="43151"/>
    <lineage>
        <taxon>Eukaryota</taxon>
        <taxon>Metazoa</taxon>
        <taxon>Ecdysozoa</taxon>
        <taxon>Arthropoda</taxon>
        <taxon>Hexapoda</taxon>
        <taxon>Insecta</taxon>
        <taxon>Pterygota</taxon>
        <taxon>Neoptera</taxon>
        <taxon>Endopterygota</taxon>
        <taxon>Diptera</taxon>
        <taxon>Nematocera</taxon>
        <taxon>Culicoidea</taxon>
        <taxon>Culicidae</taxon>
        <taxon>Anophelinae</taxon>
        <taxon>Anopheles</taxon>
    </lineage>
</organism>
<name>A0A2M4D3Y4_ANODA</name>
<protein>
    <submittedName>
        <fullName evidence="1">Uncharacterized protein</fullName>
    </submittedName>
</protein>